<dbReference type="Gene3D" id="3.40.367.20">
    <property type="match status" value="1"/>
</dbReference>
<comment type="similarity">
    <text evidence="3">Belongs to the bacterial glucokinase family.</text>
</comment>
<dbReference type="CDD" id="cd24008">
    <property type="entry name" value="ASKHA_NBD_GLK"/>
    <property type="match status" value="1"/>
</dbReference>
<dbReference type="GO" id="GO:0005536">
    <property type="term" value="F:D-glucose binding"/>
    <property type="evidence" value="ECO:0007669"/>
    <property type="project" value="InterPro"/>
</dbReference>
<accession>A0A841GWT5</accession>
<dbReference type="GO" id="GO:0004340">
    <property type="term" value="F:glucokinase activity"/>
    <property type="evidence" value="ECO:0007669"/>
    <property type="project" value="UniProtKB-EC"/>
</dbReference>
<dbReference type="GO" id="GO:0005524">
    <property type="term" value="F:ATP binding"/>
    <property type="evidence" value="ECO:0007669"/>
    <property type="project" value="InterPro"/>
</dbReference>
<reference evidence="4 5" key="1">
    <citation type="submission" date="2020-08" db="EMBL/GenBank/DDBJ databases">
        <title>Genomic Encyclopedia of Type Strains, Phase IV (KMG-IV): sequencing the most valuable type-strain genomes for metagenomic binning, comparative biology and taxonomic classification.</title>
        <authorList>
            <person name="Goeker M."/>
        </authorList>
    </citation>
    <scope>NUCLEOTIDE SEQUENCE [LARGE SCALE GENOMIC DNA]</scope>
    <source>
        <strain evidence="4 5">DSM 29007</strain>
    </source>
</reference>
<evidence type="ECO:0000313" key="4">
    <source>
        <dbReference type="EMBL" id="MBB6068896.1"/>
    </source>
</evidence>
<dbReference type="GO" id="GO:0006096">
    <property type="term" value="P:glycolytic process"/>
    <property type="evidence" value="ECO:0007669"/>
    <property type="project" value="InterPro"/>
</dbReference>
<evidence type="ECO:0000256" key="3">
    <source>
        <dbReference type="RuleBase" id="RU004046"/>
    </source>
</evidence>
<evidence type="ECO:0000256" key="2">
    <source>
        <dbReference type="ARBA" id="ARBA00022777"/>
    </source>
</evidence>
<evidence type="ECO:0000256" key="1">
    <source>
        <dbReference type="ARBA" id="ARBA00022679"/>
    </source>
</evidence>
<dbReference type="SUPFAM" id="SSF53067">
    <property type="entry name" value="Actin-like ATPase domain"/>
    <property type="match status" value="1"/>
</dbReference>
<comment type="caution">
    <text evidence="4">The sequence shown here is derived from an EMBL/GenBank/DDBJ whole genome shotgun (WGS) entry which is preliminary data.</text>
</comment>
<dbReference type="Proteomes" id="UP000582837">
    <property type="component" value="Unassembled WGS sequence"/>
</dbReference>
<dbReference type="EC" id="2.7.1.2" evidence="4"/>
<keyword evidence="5" id="KW-1185">Reference proteome</keyword>
<proteinExistence type="inferred from homology"/>
<dbReference type="InterPro" id="IPR003836">
    <property type="entry name" value="Glucokinase"/>
</dbReference>
<sequence length="332" mass="34839">MNQFLLVGDIGSARMVLGLASTDGTTLTDLQETSLADSGGTAVEEIVTAFLREMGVRVAGACFSVAGPVVDEQVWFPSSKRHVDQRRLRESLSIPRLTLVNDLQATARALPHLAPNQFATLQMGVADPNGSRAVISAEAGLGQAMLIAQGEQRVALASEGGHADFAPNGELQEGLLAFLRAETGHVSYERVCSSGGIHNIYRFLRSRAVEPEPSWLAQSIAAAADPAAAIIAAAGGTEPSCAVCRQALEVFAAILGAECGNMALRTLPTAGLFVGGVLPRQMLPVLRGGAFLAAFRHKGPMSDLIRRIPVHVILEQHAALFGAAQYARASVA</sequence>
<gene>
    <name evidence="4" type="ORF">HNQ61_000507</name>
</gene>
<protein>
    <submittedName>
        <fullName evidence="4">Glucokinase</fullName>
        <ecNumber evidence="4">2.7.1.2</ecNumber>
    </submittedName>
</protein>
<dbReference type="Gene3D" id="3.30.420.40">
    <property type="match status" value="1"/>
</dbReference>
<evidence type="ECO:0000313" key="5">
    <source>
        <dbReference type="Proteomes" id="UP000582837"/>
    </source>
</evidence>
<dbReference type="InterPro" id="IPR043129">
    <property type="entry name" value="ATPase_NBD"/>
</dbReference>
<dbReference type="EMBL" id="JACHIA010000001">
    <property type="protein sequence ID" value="MBB6068896.1"/>
    <property type="molecule type" value="Genomic_DNA"/>
</dbReference>
<keyword evidence="2 4" id="KW-0418">Kinase</keyword>
<dbReference type="PANTHER" id="PTHR47363:SF1">
    <property type="entry name" value="GLUCOKINASE"/>
    <property type="match status" value="1"/>
</dbReference>
<name>A0A841GWT5_9BACT</name>
<dbReference type="PANTHER" id="PTHR47363">
    <property type="entry name" value="GLUCOKINASE"/>
    <property type="match status" value="1"/>
</dbReference>
<dbReference type="AlphaFoldDB" id="A0A841GWT5"/>
<dbReference type="RefSeq" id="WP_170031367.1">
    <property type="nucleotide sequence ID" value="NZ_JABDTL010000001.1"/>
</dbReference>
<dbReference type="Pfam" id="PF02685">
    <property type="entry name" value="Glucokinase"/>
    <property type="match status" value="1"/>
</dbReference>
<organism evidence="4 5">
    <name type="scientific">Longimicrobium terrae</name>
    <dbReference type="NCBI Taxonomy" id="1639882"/>
    <lineage>
        <taxon>Bacteria</taxon>
        <taxon>Pseudomonadati</taxon>
        <taxon>Gemmatimonadota</taxon>
        <taxon>Longimicrobiia</taxon>
        <taxon>Longimicrobiales</taxon>
        <taxon>Longimicrobiaceae</taxon>
        <taxon>Longimicrobium</taxon>
    </lineage>
</organism>
<keyword evidence="1 4" id="KW-0808">Transferase</keyword>